<evidence type="ECO:0000313" key="8">
    <source>
        <dbReference type="Proteomes" id="UP000688137"/>
    </source>
</evidence>
<dbReference type="Pfam" id="PF25063">
    <property type="entry name" value="ARM_TT21_C"/>
    <property type="match status" value="1"/>
</dbReference>
<keyword evidence="4" id="KW-0175">Coiled coil</keyword>
<gene>
    <name evidence="7" type="ORF">PPRIM_AZ9-3.1.T0830159</name>
</gene>
<evidence type="ECO:0000256" key="4">
    <source>
        <dbReference type="SAM" id="Coils"/>
    </source>
</evidence>
<evidence type="ECO:0000256" key="5">
    <source>
        <dbReference type="SAM" id="MobiDB-lite"/>
    </source>
</evidence>
<evidence type="ECO:0000256" key="2">
    <source>
        <dbReference type="ARBA" id="ARBA00022803"/>
    </source>
</evidence>
<dbReference type="GO" id="GO:0031514">
    <property type="term" value="C:motile cilium"/>
    <property type="evidence" value="ECO:0007669"/>
    <property type="project" value="TreeGrafter"/>
</dbReference>
<evidence type="ECO:0000256" key="1">
    <source>
        <dbReference type="ARBA" id="ARBA00022737"/>
    </source>
</evidence>
<dbReference type="InterPro" id="IPR056834">
    <property type="entry name" value="ARM_TT21_C"/>
</dbReference>
<dbReference type="InterPro" id="IPR052628">
    <property type="entry name" value="CFAP70"/>
</dbReference>
<evidence type="ECO:0000259" key="6">
    <source>
        <dbReference type="Pfam" id="PF25063"/>
    </source>
</evidence>
<keyword evidence="2 3" id="KW-0802">TPR repeat</keyword>
<feature type="domain" description="Tetratricopeptide repeat protein 21A/21B C-terminal ARM" evidence="6">
    <location>
        <begin position="634"/>
        <end position="736"/>
    </location>
</feature>
<protein>
    <recommendedName>
        <fullName evidence="6">Tetratricopeptide repeat protein 21A/21B C-terminal ARM domain-containing protein</fullName>
    </recommendedName>
</protein>
<comment type="caution">
    <text evidence="7">The sequence shown here is derived from an EMBL/GenBank/DDBJ whole genome shotgun (WGS) entry which is preliminary data.</text>
</comment>
<dbReference type="OMA" id="ANIYEPF"/>
<sequence length="888" mass="104481">MEPDPKLLSLLEKVNNPIETLTIHLTIKGVYGFTDDWRITDETNPGIFANVIRYQGEDMFGKIKPREQTEKEKYEEYQKNSKKNKKESKSPEEEEAMKKAIAQEEEEEQQKQQHLETLSEQEKLFFISEDKFKTASIQYEETHSIVINNVRQLEEEILEKRNTIQFIRQPAVTEEELVKLKKGKTKNLNNAELTQIIFKGIFDLADLLEPGCTQTIVRVFLKQEEGSDCPKYNCDKLYMKIEVNTEPALTPLVEDVPSLKIEPVIIQKIPSKFECVWQFKKDIKEAMKSLEEEYSKLNQSDQKAKTQPMISMTHQRWLELTKKKESFLNEMNTSGKYNILQERLRSSIIRVCIDKFAKEGLFVGVNKDEQDRLFAELYVFMMEQMQTTLGEYIQNNKEDDIHEDLVLTFEQNIRERDRVFKRLKESQLEKFQRLAKEYETINQVNQALKYYTNMVLVDKTSASAFAKYCLKIQRFKAAEQLIQMVRDVEWNKENELLMACLYIRRERFKEATQILKELLQREPINTLFNLIMSFIYRQQGNDNMADKYLRCTQRIFMRTMGLLTKGFQKQQPDPHFLPNFKQQMIEQQEKAKKAPVLTQEQIDSIQLELIEYFASRNLFDLAEKALVAIKDKTTQKINIIKAQIHIFNENYTDALTLIQKLLTQNSRFYDVYLIKGSLCFQTEQFYEAEETFLKALSIQSKRSFEIQLRLGYLYLKRKSWQDAKVIFEKALDQQPNSSLSWLGLGIANLRLCDPIAEECLCQANIYEPFNGEVWGYLALNCLLQKRGQQAKQCLLRMEQTEVYDLDLLLELAEEMSLCFDYESCRSILMRVYDSKIIISNMGKLLMNLGQVHSQLGRNEEAKQYYIESLQYLESGNEKEKVNSEIKIL</sequence>
<feature type="compositionally biased region" description="Basic and acidic residues" evidence="5">
    <location>
        <begin position="62"/>
        <end position="79"/>
    </location>
</feature>
<dbReference type="PANTHER" id="PTHR44314">
    <property type="entry name" value="CILIA- AND FLAGELLA-ASSOCIATED PROTEIN 70"/>
    <property type="match status" value="1"/>
</dbReference>
<evidence type="ECO:0000256" key="3">
    <source>
        <dbReference type="PROSITE-ProRule" id="PRU00339"/>
    </source>
</evidence>
<dbReference type="GO" id="GO:0060271">
    <property type="term" value="P:cilium assembly"/>
    <property type="evidence" value="ECO:0007669"/>
    <property type="project" value="TreeGrafter"/>
</dbReference>
<keyword evidence="8" id="KW-1185">Reference proteome</keyword>
<dbReference type="SMART" id="SM00028">
    <property type="entry name" value="TPR"/>
    <property type="match status" value="4"/>
</dbReference>
<proteinExistence type="predicted"/>
<dbReference type="PROSITE" id="PS50005">
    <property type="entry name" value="TPR"/>
    <property type="match status" value="1"/>
</dbReference>
<accession>A0A8S1N983</accession>
<dbReference type="GO" id="GO:0070062">
    <property type="term" value="C:extracellular exosome"/>
    <property type="evidence" value="ECO:0007669"/>
    <property type="project" value="TreeGrafter"/>
</dbReference>
<evidence type="ECO:0000313" key="7">
    <source>
        <dbReference type="EMBL" id="CAD8089370.1"/>
    </source>
</evidence>
<dbReference type="GO" id="GO:0003341">
    <property type="term" value="P:cilium movement"/>
    <property type="evidence" value="ECO:0007669"/>
    <property type="project" value="TreeGrafter"/>
</dbReference>
<feature type="compositionally biased region" description="Basic and acidic residues" evidence="5">
    <location>
        <begin position="87"/>
        <end position="102"/>
    </location>
</feature>
<organism evidence="7 8">
    <name type="scientific">Paramecium primaurelia</name>
    <dbReference type="NCBI Taxonomy" id="5886"/>
    <lineage>
        <taxon>Eukaryota</taxon>
        <taxon>Sar</taxon>
        <taxon>Alveolata</taxon>
        <taxon>Ciliophora</taxon>
        <taxon>Intramacronucleata</taxon>
        <taxon>Oligohymenophorea</taxon>
        <taxon>Peniculida</taxon>
        <taxon>Parameciidae</taxon>
        <taxon>Paramecium</taxon>
    </lineage>
</organism>
<dbReference type="InterPro" id="IPR019734">
    <property type="entry name" value="TPR_rpt"/>
</dbReference>
<dbReference type="Proteomes" id="UP000688137">
    <property type="component" value="Unassembled WGS sequence"/>
</dbReference>
<dbReference type="EMBL" id="CAJJDM010000086">
    <property type="protein sequence ID" value="CAD8089370.1"/>
    <property type="molecule type" value="Genomic_DNA"/>
</dbReference>
<reference evidence="7" key="1">
    <citation type="submission" date="2021-01" db="EMBL/GenBank/DDBJ databases">
        <authorList>
            <consortium name="Genoscope - CEA"/>
            <person name="William W."/>
        </authorList>
    </citation>
    <scope>NUCLEOTIDE SEQUENCE</scope>
</reference>
<dbReference type="Pfam" id="PF13181">
    <property type="entry name" value="TPR_8"/>
    <property type="match status" value="1"/>
</dbReference>
<feature type="repeat" description="TPR" evidence="3">
    <location>
        <begin position="704"/>
        <end position="737"/>
    </location>
</feature>
<dbReference type="AlphaFoldDB" id="A0A8S1N983"/>
<name>A0A8S1N983_PARPR</name>
<feature type="coiled-coil region" evidence="4">
    <location>
        <begin position="280"/>
        <end position="307"/>
    </location>
</feature>
<dbReference type="PANTHER" id="PTHR44314:SF1">
    <property type="entry name" value="CILIA- AND FLAGELLA-ASSOCIATED PROTEIN 70"/>
    <property type="match status" value="1"/>
</dbReference>
<keyword evidence="1" id="KW-0677">Repeat</keyword>
<feature type="region of interest" description="Disordered" evidence="5">
    <location>
        <begin position="62"/>
        <end position="115"/>
    </location>
</feature>